<keyword evidence="3" id="KW-1185">Reference proteome</keyword>
<sequence length="299" mass="32472">MVLTADPYYNRKPVPDDLIKDVGTTGLTPEQEYWNRERKYSVNGVDVRRFSNSKKGGLEPQDDPYYGRKRVSDAEIINVGETGLTPEQEYWNRERKYSVGGVDVRKFSTSRKGGLEPQSDPYYGRKRVSNAEIAGVGETGMTPAEQYEVRERKQSLFQLSTDPFENIAGRHRTSISGVASGASAAATRRRSSAVAPDAQPGALHSGYHGENLATIESRAEGPPVNFGETNFGGRAGSASTSNTLHHGTTSTSNATGSSSTNGPGHGGDHTVFHDAVTVGHDHNEKLDQDPDQIAPHEIR</sequence>
<dbReference type="EMBL" id="KN847317">
    <property type="protein sequence ID" value="KIW61747.1"/>
    <property type="molecule type" value="Genomic_DNA"/>
</dbReference>
<proteinExistence type="predicted"/>
<dbReference type="EMBL" id="KN847317">
    <property type="protein sequence ID" value="KIW61748.1"/>
    <property type="molecule type" value="Genomic_DNA"/>
</dbReference>
<name>A0A0D2F1D5_9EURO</name>
<reference evidence="2 3" key="1">
    <citation type="submission" date="2015-01" db="EMBL/GenBank/DDBJ databases">
        <title>The Genome Sequence of Exophiala xenobiotica CBS118157.</title>
        <authorList>
            <consortium name="The Broad Institute Genomics Platform"/>
            <person name="Cuomo C."/>
            <person name="de Hoog S."/>
            <person name="Gorbushina A."/>
            <person name="Stielow B."/>
            <person name="Teixiera M."/>
            <person name="Abouelleil A."/>
            <person name="Chapman S.B."/>
            <person name="Priest M."/>
            <person name="Young S.K."/>
            <person name="Wortman J."/>
            <person name="Nusbaum C."/>
            <person name="Birren B."/>
        </authorList>
    </citation>
    <scope>NUCLEOTIDE SEQUENCE [LARGE SCALE GENOMIC DNA]</scope>
    <source>
        <strain evidence="2 3">CBS 118157</strain>
    </source>
</reference>
<dbReference type="Proteomes" id="UP000054342">
    <property type="component" value="Unassembled WGS sequence"/>
</dbReference>
<evidence type="ECO:0000313" key="2">
    <source>
        <dbReference type="EMBL" id="KIW61748.1"/>
    </source>
</evidence>
<feature type="region of interest" description="Disordered" evidence="1">
    <location>
        <begin position="219"/>
        <end position="299"/>
    </location>
</feature>
<dbReference type="AlphaFoldDB" id="A0A0D2F1D5"/>
<dbReference type="RefSeq" id="XP_013322331.1">
    <property type="nucleotide sequence ID" value="XM_013466877.1"/>
</dbReference>
<feature type="compositionally biased region" description="Basic and acidic residues" evidence="1">
    <location>
        <begin position="279"/>
        <end position="299"/>
    </location>
</feature>
<dbReference type="OrthoDB" id="4136797at2759"/>
<organism evidence="2 3">
    <name type="scientific">Exophiala xenobiotica</name>
    <dbReference type="NCBI Taxonomy" id="348802"/>
    <lineage>
        <taxon>Eukaryota</taxon>
        <taxon>Fungi</taxon>
        <taxon>Dikarya</taxon>
        <taxon>Ascomycota</taxon>
        <taxon>Pezizomycotina</taxon>
        <taxon>Eurotiomycetes</taxon>
        <taxon>Chaetothyriomycetidae</taxon>
        <taxon>Chaetothyriales</taxon>
        <taxon>Herpotrichiellaceae</taxon>
        <taxon>Exophiala</taxon>
    </lineage>
</organism>
<evidence type="ECO:0000313" key="3">
    <source>
        <dbReference type="Proteomes" id="UP000054342"/>
    </source>
</evidence>
<dbReference type="HOGENOM" id="CLU_963107_0_0_1"/>
<feature type="compositionally biased region" description="Low complexity" evidence="1">
    <location>
        <begin position="247"/>
        <end position="262"/>
    </location>
</feature>
<feature type="compositionally biased region" description="Polar residues" evidence="1">
    <location>
        <begin position="237"/>
        <end position="246"/>
    </location>
</feature>
<gene>
    <name evidence="2" type="ORF">PV05_01833</name>
</gene>
<feature type="region of interest" description="Disordered" evidence="1">
    <location>
        <begin position="178"/>
        <end position="207"/>
    </location>
</feature>
<dbReference type="GeneID" id="25323741"/>
<dbReference type="RefSeq" id="XP_013322332.1">
    <property type="nucleotide sequence ID" value="XM_013466878.1"/>
</dbReference>
<protein>
    <submittedName>
        <fullName evidence="2">Uncharacterized protein</fullName>
    </submittedName>
</protein>
<evidence type="ECO:0000256" key="1">
    <source>
        <dbReference type="SAM" id="MobiDB-lite"/>
    </source>
</evidence>
<accession>A0A0D2F1D5</accession>